<evidence type="ECO:0000259" key="1">
    <source>
        <dbReference type="Pfam" id="PF03732"/>
    </source>
</evidence>
<dbReference type="InterPro" id="IPR005162">
    <property type="entry name" value="Retrotrans_gag_dom"/>
</dbReference>
<reference evidence="3" key="1">
    <citation type="journal article" date="2019" name="Plant Biotechnol. J.">
        <title>Genome sequencing of the Australian wild diploid species Gossypium australe highlights disease resistance and delayed gland morphogenesis.</title>
        <authorList>
            <person name="Cai Y."/>
            <person name="Cai X."/>
            <person name="Wang Q."/>
            <person name="Wang P."/>
            <person name="Zhang Y."/>
            <person name="Cai C."/>
            <person name="Xu Y."/>
            <person name="Wang K."/>
            <person name="Zhou Z."/>
            <person name="Wang C."/>
            <person name="Geng S."/>
            <person name="Li B."/>
            <person name="Dong Q."/>
            <person name="Hou Y."/>
            <person name="Wang H."/>
            <person name="Ai P."/>
            <person name="Liu Z."/>
            <person name="Yi F."/>
            <person name="Sun M."/>
            <person name="An G."/>
            <person name="Cheng J."/>
            <person name="Zhang Y."/>
            <person name="Shi Q."/>
            <person name="Xie Y."/>
            <person name="Shi X."/>
            <person name="Chang Y."/>
            <person name="Huang F."/>
            <person name="Chen Y."/>
            <person name="Hong S."/>
            <person name="Mi L."/>
            <person name="Sun Q."/>
            <person name="Zhang L."/>
            <person name="Zhou B."/>
            <person name="Peng R."/>
            <person name="Zhang X."/>
            <person name="Liu F."/>
        </authorList>
    </citation>
    <scope>NUCLEOTIDE SEQUENCE [LARGE SCALE GENOMIC DNA]</scope>
    <source>
        <strain evidence="3">cv. PA1801</strain>
    </source>
</reference>
<evidence type="ECO:0000313" key="2">
    <source>
        <dbReference type="EMBL" id="KAA3470067.1"/>
    </source>
</evidence>
<sequence length="147" mass="17596">MILLNITGPIMMLFIFDCSFSPCLRTLFYSTRSIRTWDELVKNFLQKFFPINKAVQLRREIDVFRQVEVESFYEAWECFKMLIQKYPHHRFPELDGATRGAFMNRTYKDAYEIIKNIALNSCHWPIGRFTYGQKPTTVKVIQDDDKY</sequence>
<accession>A0A5B6VLX2</accession>
<proteinExistence type="predicted"/>
<dbReference type="Pfam" id="PF03732">
    <property type="entry name" value="Retrotrans_gag"/>
    <property type="match status" value="1"/>
</dbReference>
<protein>
    <submittedName>
        <fullName evidence="2">Retrotransposon gag protein</fullName>
    </submittedName>
</protein>
<dbReference type="Proteomes" id="UP000325315">
    <property type="component" value="Unassembled WGS sequence"/>
</dbReference>
<dbReference type="OrthoDB" id="999762at2759"/>
<dbReference type="PANTHER" id="PTHR33223:SF11">
    <property type="entry name" value="ELEMENT PROTEIN, PUTATIVE-RELATED"/>
    <property type="match status" value="1"/>
</dbReference>
<dbReference type="PANTHER" id="PTHR33223">
    <property type="entry name" value="CCHC-TYPE DOMAIN-CONTAINING PROTEIN"/>
    <property type="match status" value="1"/>
</dbReference>
<dbReference type="AlphaFoldDB" id="A0A5B6VLX2"/>
<comment type="caution">
    <text evidence="2">The sequence shown here is derived from an EMBL/GenBank/DDBJ whole genome shotgun (WGS) entry which is preliminary data.</text>
</comment>
<keyword evidence="3" id="KW-1185">Reference proteome</keyword>
<dbReference type="EMBL" id="SMMG02000006">
    <property type="protein sequence ID" value="KAA3470067.1"/>
    <property type="molecule type" value="Genomic_DNA"/>
</dbReference>
<feature type="domain" description="Retrotransposon gag" evidence="1">
    <location>
        <begin position="31"/>
        <end position="93"/>
    </location>
</feature>
<organism evidence="2 3">
    <name type="scientific">Gossypium australe</name>
    <dbReference type="NCBI Taxonomy" id="47621"/>
    <lineage>
        <taxon>Eukaryota</taxon>
        <taxon>Viridiplantae</taxon>
        <taxon>Streptophyta</taxon>
        <taxon>Embryophyta</taxon>
        <taxon>Tracheophyta</taxon>
        <taxon>Spermatophyta</taxon>
        <taxon>Magnoliopsida</taxon>
        <taxon>eudicotyledons</taxon>
        <taxon>Gunneridae</taxon>
        <taxon>Pentapetalae</taxon>
        <taxon>rosids</taxon>
        <taxon>malvids</taxon>
        <taxon>Malvales</taxon>
        <taxon>Malvaceae</taxon>
        <taxon>Malvoideae</taxon>
        <taxon>Gossypium</taxon>
    </lineage>
</organism>
<name>A0A5B6VLX2_9ROSI</name>
<gene>
    <name evidence="2" type="ORF">EPI10_015806</name>
</gene>
<evidence type="ECO:0000313" key="3">
    <source>
        <dbReference type="Proteomes" id="UP000325315"/>
    </source>
</evidence>